<dbReference type="PANTHER" id="PTHR31949">
    <property type="entry name" value="GASTRIC MUCIN-LIKE PROTEIN"/>
    <property type="match status" value="1"/>
</dbReference>
<dbReference type="AlphaFoldDB" id="A0A9R0ZAU0"/>
<feature type="region of interest" description="Disordered" evidence="1">
    <location>
        <begin position="285"/>
        <end position="379"/>
    </location>
</feature>
<gene>
    <name evidence="2" type="ORF">TRITD_7Av1G108080</name>
</gene>
<feature type="compositionally biased region" description="Polar residues" evidence="1">
    <location>
        <begin position="452"/>
        <end position="464"/>
    </location>
</feature>
<dbReference type="GO" id="GO:0043622">
    <property type="term" value="P:cortical microtubule organization"/>
    <property type="evidence" value="ECO:0007669"/>
    <property type="project" value="TreeGrafter"/>
</dbReference>
<proteinExistence type="predicted"/>
<feature type="compositionally biased region" description="Basic and acidic residues" evidence="1">
    <location>
        <begin position="424"/>
        <end position="434"/>
    </location>
</feature>
<dbReference type="Proteomes" id="UP000324705">
    <property type="component" value="Chromosome 7A"/>
</dbReference>
<organism evidence="2 3">
    <name type="scientific">Triticum turgidum subsp. durum</name>
    <name type="common">Durum wheat</name>
    <name type="synonym">Triticum durum</name>
    <dbReference type="NCBI Taxonomy" id="4567"/>
    <lineage>
        <taxon>Eukaryota</taxon>
        <taxon>Viridiplantae</taxon>
        <taxon>Streptophyta</taxon>
        <taxon>Embryophyta</taxon>
        <taxon>Tracheophyta</taxon>
        <taxon>Spermatophyta</taxon>
        <taxon>Magnoliopsida</taxon>
        <taxon>Liliopsida</taxon>
        <taxon>Poales</taxon>
        <taxon>Poaceae</taxon>
        <taxon>BOP clade</taxon>
        <taxon>Pooideae</taxon>
        <taxon>Triticodae</taxon>
        <taxon>Triticeae</taxon>
        <taxon>Triticinae</taxon>
        <taxon>Triticum</taxon>
    </lineage>
</organism>
<name>A0A9R0ZAU0_TRITD</name>
<dbReference type="EMBL" id="LT934123">
    <property type="protein sequence ID" value="VAI74545.1"/>
    <property type="molecule type" value="Genomic_DNA"/>
</dbReference>
<feature type="compositionally biased region" description="Pro residues" evidence="1">
    <location>
        <begin position="64"/>
        <end position="73"/>
    </location>
</feature>
<dbReference type="Gramene" id="TRITD7Av1G108080.1">
    <property type="protein sequence ID" value="TRITD7Av1G108080.1"/>
    <property type="gene ID" value="TRITD7Av1G108080"/>
</dbReference>
<evidence type="ECO:0000313" key="2">
    <source>
        <dbReference type="EMBL" id="VAI74545.1"/>
    </source>
</evidence>
<dbReference type="GO" id="GO:0055028">
    <property type="term" value="C:cortical microtubule"/>
    <property type="evidence" value="ECO:0007669"/>
    <property type="project" value="TreeGrafter"/>
</dbReference>
<reference evidence="2 3" key="1">
    <citation type="submission" date="2017-09" db="EMBL/GenBank/DDBJ databases">
        <authorList>
            <consortium name="International Durum Wheat Genome Sequencing Consortium (IDWGSC)"/>
            <person name="Milanesi L."/>
        </authorList>
    </citation>
    <scope>NUCLEOTIDE SEQUENCE [LARGE SCALE GENOMIC DNA]</scope>
    <source>
        <strain evidence="3">cv. Svevo</strain>
    </source>
</reference>
<feature type="compositionally biased region" description="Basic and acidic residues" evidence="1">
    <location>
        <begin position="35"/>
        <end position="45"/>
    </location>
</feature>
<sequence length="486" mass="52517">MRSKAAPSGRIRRRSAVTTRSKDQSSPRSRMTGNESHDDAFKKETIFAAAGSTNAQALPKSTTQPPPGPPLQHPRPRHHLTRDLPHPNKRDERKGPTFRAPGHPQRRDPIGHPELASTDPSYCPKCETSSVLQQREGDEKMNRMRRIAGMGKSKKAPSAVQKDKDESIVFFRELYKHEEDTDVNLLEPIYSVEFDAIQGGHMSKPPSGKRDLLMPIIEKPDYDWPKTPPVAPMFPSLKMEASSSETVVAPKVTHIPITQPVKPSASRLNDFSKSWLGQFIGKTEATKTSAKTPAGSSSSNSAKSQPCTTDRRPASAYATLPNRQQKPDAKANTGTSSNSGKEHSHTYYANASQDSSSSSASTTNTVETPGEAPYTAPKNLLTTGSIFARRRASATAVATAPPLGVDTKVESAKARRPPSSAARASKELQVDARKNALPAKGKAVAGTGSEPVCNSSGRASTSKTAPAKGMRRTDGKNERRPKFADQ</sequence>
<feature type="compositionally biased region" description="Low complexity" evidence="1">
    <location>
        <begin position="349"/>
        <end position="365"/>
    </location>
</feature>
<feature type="compositionally biased region" description="Low complexity" evidence="1">
    <location>
        <begin position="286"/>
        <end position="304"/>
    </location>
</feature>
<accession>A0A9R0ZAU0</accession>
<evidence type="ECO:0000313" key="3">
    <source>
        <dbReference type="Proteomes" id="UP000324705"/>
    </source>
</evidence>
<evidence type="ECO:0000256" key="1">
    <source>
        <dbReference type="SAM" id="MobiDB-lite"/>
    </source>
</evidence>
<feature type="compositionally biased region" description="Basic and acidic residues" evidence="1">
    <location>
        <begin position="471"/>
        <end position="486"/>
    </location>
</feature>
<feature type="compositionally biased region" description="Basic and acidic residues" evidence="1">
    <location>
        <begin position="81"/>
        <end position="95"/>
    </location>
</feature>
<feature type="compositionally biased region" description="Polar residues" evidence="1">
    <location>
        <begin position="51"/>
        <end position="61"/>
    </location>
</feature>
<protein>
    <submittedName>
        <fullName evidence="2">Uncharacterized protein</fullName>
    </submittedName>
</protein>
<feature type="region of interest" description="Disordered" evidence="1">
    <location>
        <begin position="1"/>
        <end position="140"/>
    </location>
</feature>
<dbReference type="OMA" id="SERCYAT"/>
<feature type="region of interest" description="Disordered" evidence="1">
    <location>
        <begin position="391"/>
        <end position="486"/>
    </location>
</feature>
<dbReference type="PANTHER" id="PTHR31949:SF36">
    <property type="entry name" value="OS08G0543000 PROTEIN"/>
    <property type="match status" value="1"/>
</dbReference>
<keyword evidence="3" id="KW-1185">Reference proteome</keyword>